<organism evidence="23 24">
    <name type="scientific">Vitis rotundifolia</name>
    <name type="common">Muscadine grape</name>
    <dbReference type="NCBI Taxonomy" id="103349"/>
    <lineage>
        <taxon>Eukaryota</taxon>
        <taxon>Viridiplantae</taxon>
        <taxon>Streptophyta</taxon>
        <taxon>Embryophyta</taxon>
        <taxon>Tracheophyta</taxon>
        <taxon>Spermatophyta</taxon>
        <taxon>Magnoliopsida</taxon>
        <taxon>eudicotyledons</taxon>
        <taxon>Gunneridae</taxon>
        <taxon>Pentapetalae</taxon>
        <taxon>rosids</taxon>
        <taxon>Vitales</taxon>
        <taxon>Vitaceae</taxon>
        <taxon>Viteae</taxon>
        <taxon>Vitis</taxon>
    </lineage>
</organism>
<dbReference type="InterPro" id="IPR025287">
    <property type="entry name" value="WAK_GUB"/>
</dbReference>
<dbReference type="GO" id="GO:0005509">
    <property type="term" value="F:calcium ion binding"/>
    <property type="evidence" value="ECO:0007669"/>
    <property type="project" value="InterPro"/>
</dbReference>
<evidence type="ECO:0000256" key="13">
    <source>
        <dbReference type="ARBA" id="ARBA00023136"/>
    </source>
</evidence>
<feature type="domain" description="EGF-like" evidence="22">
    <location>
        <begin position="319"/>
        <end position="355"/>
    </location>
</feature>
<keyword evidence="5" id="KW-0808">Transferase</keyword>
<dbReference type="FunFam" id="3.30.200.20:FF:000043">
    <property type="entry name" value="Wall-associated receptor kinase 2"/>
    <property type="match status" value="1"/>
</dbReference>
<keyword evidence="14" id="KW-1015">Disulfide bond</keyword>
<dbReference type="GO" id="GO:0005886">
    <property type="term" value="C:plasma membrane"/>
    <property type="evidence" value="ECO:0007669"/>
    <property type="project" value="TreeGrafter"/>
</dbReference>
<evidence type="ECO:0000256" key="18">
    <source>
        <dbReference type="ARBA" id="ARBA00058961"/>
    </source>
</evidence>
<dbReference type="InterPro" id="IPR011009">
    <property type="entry name" value="Kinase-like_dom_sf"/>
</dbReference>
<comment type="function">
    <text evidence="18">Serine/threonine-protein kinase that may function as a signaling receptor of extracellular matrix component. Binding to pectin may have significance in the control of cell expansion, morphogenesis and development.</text>
</comment>
<evidence type="ECO:0000313" key="23">
    <source>
        <dbReference type="EMBL" id="KAJ9691245.1"/>
    </source>
</evidence>
<dbReference type="EMBL" id="JARBHA010000010">
    <property type="protein sequence ID" value="KAJ9691245.1"/>
    <property type="molecule type" value="Genomic_DNA"/>
</dbReference>
<keyword evidence="15" id="KW-0325">Glycoprotein</keyword>
<evidence type="ECO:0000256" key="6">
    <source>
        <dbReference type="ARBA" id="ARBA00022692"/>
    </source>
</evidence>
<dbReference type="Proteomes" id="UP001168098">
    <property type="component" value="Unassembled WGS sequence"/>
</dbReference>
<dbReference type="Gene3D" id="3.30.200.20">
    <property type="entry name" value="Phosphorylase Kinase, domain 1"/>
    <property type="match status" value="1"/>
</dbReference>
<dbReference type="PROSITE" id="PS00010">
    <property type="entry name" value="ASX_HYDROXYL"/>
    <property type="match status" value="1"/>
</dbReference>
<dbReference type="PROSITE" id="PS50011">
    <property type="entry name" value="PROTEIN_KINASE_DOM"/>
    <property type="match status" value="1"/>
</dbReference>
<comment type="caution">
    <text evidence="19">Lacks conserved residue(s) required for the propagation of feature annotation.</text>
</comment>
<evidence type="ECO:0000256" key="3">
    <source>
        <dbReference type="ARBA" id="ARBA00022536"/>
    </source>
</evidence>
<keyword evidence="2" id="KW-0723">Serine/threonine-protein kinase</keyword>
<comment type="catalytic activity">
    <reaction evidence="17">
        <text>L-threonyl-[protein] + ATP = O-phospho-L-threonyl-[protein] + ADP + H(+)</text>
        <dbReference type="Rhea" id="RHEA:46608"/>
        <dbReference type="Rhea" id="RHEA-COMP:11060"/>
        <dbReference type="Rhea" id="RHEA-COMP:11605"/>
        <dbReference type="ChEBI" id="CHEBI:15378"/>
        <dbReference type="ChEBI" id="CHEBI:30013"/>
        <dbReference type="ChEBI" id="CHEBI:30616"/>
        <dbReference type="ChEBI" id="CHEBI:61977"/>
        <dbReference type="ChEBI" id="CHEBI:456216"/>
    </reaction>
</comment>
<dbReference type="PROSITE" id="PS00108">
    <property type="entry name" value="PROTEIN_KINASE_ST"/>
    <property type="match status" value="1"/>
</dbReference>
<accession>A0AA38ZLG0</accession>
<evidence type="ECO:0000256" key="11">
    <source>
        <dbReference type="ARBA" id="ARBA00022840"/>
    </source>
</evidence>
<dbReference type="InterPro" id="IPR049883">
    <property type="entry name" value="NOTCH1_EGF-like"/>
</dbReference>
<evidence type="ECO:0000259" key="22">
    <source>
        <dbReference type="PROSITE" id="PS50026"/>
    </source>
</evidence>
<keyword evidence="13" id="KW-0472">Membrane</keyword>
<dbReference type="GO" id="GO:0030247">
    <property type="term" value="F:polysaccharide binding"/>
    <property type="evidence" value="ECO:0007669"/>
    <property type="project" value="InterPro"/>
</dbReference>
<proteinExistence type="predicted"/>
<dbReference type="InterPro" id="IPR001881">
    <property type="entry name" value="EGF-like_Ca-bd_dom"/>
</dbReference>
<evidence type="ECO:0000256" key="1">
    <source>
        <dbReference type="ARBA" id="ARBA00004479"/>
    </source>
</evidence>
<dbReference type="AlphaFoldDB" id="A0AA38ZLG0"/>
<dbReference type="Gene3D" id="2.10.25.10">
    <property type="entry name" value="Laminin"/>
    <property type="match status" value="1"/>
</dbReference>
<evidence type="ECO:0000256" key="12">
    <source>
        <dbReference type="ARBA" id="ARBA00022989"/>
    </source>
</evidence>
<evidence type="ECO:0000256" key="20">
    <source>
        <dbReference type="SAM" id="SignalP"/>
    </source>
</evidence>
<keyword evidence="10" id="KW-0418">Kinase</keyword>
<dbReference type="Gene3D" id="1.10.510.10">
    <property type="entry name" value="Transferase(Phosphotransferase) domain 1"/>
    <property type="match status" value="1"/>
</dbReference>
<dbReference type="InterPro" id="IPR000742">
    <property type="entry name" value="EGF"/>
</dbReference>
<dbReference type="PROSITE" id="PS01187">
    <property type="entry name" value="EGF_CA"/>
    <property type="match status" value="1"/>
</dbReference>
<evidence type="ECO:0000256" key="4">
    <source>
        <dbReference type="ARBA" id="ARBA00022553"/>
    </source>
</evidence>
<keyword evidence="9" id="KW-0547">Nucleotide-binding</keyword>
<dbReference type="FunFam" id="2.10.25.10:FF:000038">
    <property type="entry name" value="Fibrillin 2"/>
    <property type="match status" value="1"/>
</dbReference>
<dbReference type="SUPFAM" id="SSF57196">
    <property type="entry name" value="EGF/Laminin"/>
    <property type="match status" value="1"/>
</dbReference>
<evidence type="ECO:0000256" key="19">
    <source>
        <dbReference type="PROSITE-ProRule" id="PRU00076"/>
    </source>
</evidence>
<keyword evidence="3 19" id="KW-0245">EGF-like domain</keyword>
<dbReference type="InterPro" id="IPR008271">
    <property type="entry name" value="Ser/Thr_kinase_AS"/>
</dbReference>
<keyword evidence="4" id="KW-0597">Phosphoprotein</keyword>
<feature type="chain" id="PRO_5041230059" description="Wall-associated receptor kinase 5" evidence="20">
    <location>
        <begin position="20"/>
        <end position="776"/>
    </location>
</feature>
<dbReference type="GO" id="GO:0007166">
    <property type="term" value="P:cell surface receptor signaling pathway"/>
    <property type="evidence" value="ECO:0007669"/>
    <property type="project" value="InterPro"/>
</dbReference>
<dbReference type="InterPro" id="IPR001245">
    <property type="entry name" value="Ser-Thr/Tyr_kinase_cat_dom"/>
</dbReference>
<dbReference type="SUPFAM" id="SSF56112">
    <property type="entry name" value="Protein kinase-like (PK-like)"/>
    <property type="match status" value="1"/>
</dbReference>
<dbReference type="PROSITE" id="PS50026">
    <property type="entry name" value="EGF_3"/>
    <property type="match status" value="1"/>
</dbReference>
<dbReference type="Pfam" id="PF13947">
    <property type="entry name" value="GUB_WAK_bind"/>
    <property type="match status" value="1"/>
</dbReference>
<dbReference type="InterPro" id="IPR045274">
    <property type="entry name" value="WAK-like"/>
</dbReference>
<evidence type="ECO:0000256" key="14">
    <source>
        <dbReference type="ARBA" id="ARBA00023157"/>
    </source>
</evidence>
<protein>
    <recommendedName>
        <fullName evidence="25">Wall-associated receptor kinase 5</fullName>
    </recommendedName>
</protein>
<evidence type="ECO:0000256" key="17">
    <source>
        <dbReference type="ARBA" id="ARBA00047951"/>
    </source>
</evidence>
<evidence type="ECO:0000256" key="16">
    <source>
        <dbReference type="ARBA" id="ARBA00047558"/>
    </source>
</evidence>
<keyword evidence="7 20" id="KW-0732">Signal</keyword>
<dbReference type="CDD" id="cd14066">
    <property type="entry name" value="STKc_IRAK"/>
    <property type="match status" value="1"/>
</dbReference>
<dbReference type="InterPro" id="IPR000719">
    <property type="entry name" value="Prot_kinase_dom"/>
</dbReference>
<dbReference type="Pfam" id="PF07714">
    <property type="entry name" value="PK_Tyr_Ser-Thr"/>
    <property type="match status" value="1"/>
</dbReference>
<dbReference type="SMART" id="SM00179">
    <property type="entry name" value="EGF_CA"/>
    <property type="match status" value="1"/>
</dbReference>
<feature type="domain" description="Protein kinase" evidence="21">
    <location>
        <begin position="450"/>
        <end position="728"/>
    </location>
</feature>
<dbReference type="Pfam" id="PF07645">
    <property type="entry name" value="EGF_CA"/>
    <property type="match status" value="1"/>
</dbReference>
<dbReference type="SMART" id="SM00181">
    <property type="entry name" value="EGF"/>
    <property type="match status" value="2"/>
</dbReference>
<dbReference type="PANTHER" id="PTHR27005:SF353">
    <property type="entry name" value="WALL-ASSOCIATED RECEPTOR KINASE-LIKE 22"/>
    <property type="match status" value="1"/>
</dbReference>
<keyword evidence="6" id="KW-0812">Transmembrane</keyword>
<dbReference type="InterPro" id="IPR000152">
    <property type="entry name" value="EGF-type_Asp/Asn_hydroxyl_site"/>
</dbReference>
<keyword evidence="24" id="KW-1185">Reference proteome</keyword>
<name>A0AA38ZLG0_VITRO</name>
<evidence type="ECO:0000256" key="10">
    <source>
        <dbReference type="ARBA" id="ARBA00022777"/>
    </source>
</evidence>
<evidence type="ECO:0008006" key="25">
    <source>
        <dbReference type="Google" id="ProtNLM"/>
    </source>
</evidence>
<comment type="catalytic activity">
    <reaction evidence="16">
        <text>L-seryl-[protein] + ATP = O-phospho-L-seryl-[protein] + ADP + H(+)</text>
        <dbReference type="Rhea" id="RHEA:17989"/>
        <dbReference type="Rhea" id="RHEA-COMP:9863"/>
        <dbReference type="Rhea" id="RHEA-COMP:11604"/>
        <dbReference type="ChEBI" id="CHEBI:15378"/>
        <dbReference type="ChEBI" id="CHEBI:29999"/>
        <dbReference type="ChEBI" id="CHEBI:30616"/>
        <dbReference type="ChEBI" id="CHEBI:83421"/>
        <dbReference type="ChEBI" id="CHEBI:456216"/>
    </reaction>
</comment>
<feature type="signal peptide" evidence="20">
    <location>
        <begin position="1"/>
        <end position="19"/>
    </location>
</feature>
<evidence type="ECO:0000256" key="9">
    <source>
        <dbReference type="ARBA" id="ARBA00022741"/>
    </source>
</evidence>
<evidence type="ECO:0000256" key="8">
    <source>
        <dbReference type="ARBA" id="ARBA00022737"/>
    </source>
</evidence>
<evidence type="ECO:0000259" key="21">
    <source>
        <dbReference type="PROSITE" id="PS50011"/>
    </source>
</evidence>
<comment type="subcellular location">
    <subcellularLocation>
        <location evidence="1">Membrane</location>
        <topology evidence="1">Single-pass type I membrane protein</topology>
    </subcellularLocation>
</comment>
<gene>
    <name evidence="23" type="ORF">PVL29_013424</name>
</gene>
<evidence type="ECO:0000313" key="24">
    <source>
        <dbReference type="Proteomes" id="UP001168098"/>
    </source>
</evidence>
<dbReference type="CDD" id="cd00054">
    <property type="entry name" value="EGF_CA"/>
    <property type="match status" value="1"/>
</dbReference>
<evidence type="ECO:0000256" key="15">
    <source>
        <dbReference type="ARBA" id="ARBA00023180"/>
    </source>
</evidence>
<dbReference type="InterPro" id="IPR018097">
    <property type="entry name" value="EGF_Ca-bd_CS"/>
</dbReference>
<dbReference type="PANTHER" id="PTHR27005">
    <property type="entry name" value="WALL-ASSOCIATED RECEPTOR KINASE-LIKE 21"/>
    <property type="match status" value="1"/>
</dbReference>
<dbReference type="GO" id="GO:0004674">
    <property type="term" value="F:protein serine/threonine kinase activity"/>
    <property type="evidence" value="ECO:0007669"/>
    <property type="project" value="UniProtKB-KW"/>
</dbReference>
<keyword evidence="11" id="KW-0067">ATP-binding</keyword>
<keyword evidence="12" id="KW-1133">Transmembrane helix</keyword>
<dbReference type="SMART" id="SM00220">
    <property type="entry name" value="S_TKc"/>
    <property type="match status" value="1"/>
</dbReference>
<evidence type="ECO:0000256" key="2">
    <source>
        <dbReference type="ARBA" id="ARBA00022527"/>
    </source>
</evidence>
<reference evidence="23 24" key="1">
    <citation type="journal article" date="2023" name="BMC Biotechnol.">
        <title>Vitis rotundifolia cv Carlos genome sequencing.</title>
        <authorList>
            <person name="Huff M."/>
            <person name="Hulse-Kemp A."/>
            <person name="Scheffler B."/>
            <person name="Youngblood R."/>
            <person name="Simpson S."/>
            <person name="Babiker E."/>
            <person name="Staton M."/>
        </authorList>
    </citation>
    <scope>NUCLEOTIDE SEQUENCE [LARGE SCALE GENOMIC DNA]</scope>
    <source>
        <tissue evidence="23">Leaf</tissue>
    </source>
</reference>
<comment type="caution">
    <text evidence="23">The sequence shown here is derived from an EMBL/GenBank/DDBJ whole genome shotgun (WGS) entry which is preliminary data.</text>
</comment>
<keyword evidence="8" id="KW-0677">Repeat</keyword>
<sequence>MPLQVLVLVHLITIITSLAFTPQEAGASITRPGCPEKCGNITIPYPFGMGRGCYLNRHFEITCNMSSNPPHPLFLQKLQVLQISEDYLRINDIAHPSCFDKKSGKSDSSNVAFIKTHHFSYSHTQNNFIVIGCDIFAYITEQNSTTYASGCASLCPNSSITAGFSSFTCSGVGCCRTNFHKDITWFYLRIRSINMITPAWTSVPCGLAFIAERNFSMYKNFNISNKIDKNLYFVPAVLEWSVGKVSCPEAVRRKDYACGQNTHCINSTKGQGYKCRCFKGYQGNPYLANGCKGTAHVSSPSQLFIFIFLQVPKGQILPDINECNDPDKKICHKKALCTNIQGSYLCACPAGYHGDGKKDGTGCIPGKHTHVLAMVFSLGVGITIVPLILLATGLRLYQGHQEREKNEIKRKFFKKNGGLLLQQQISSSKDSAQKTKLYLIEELEKATDGFNSSRIIGKGGLGTVYKGMLSDGSIVAIKKSNTVDGKQLDQFVNEVFILSQINHRHIVKLLGCCLEAEVPLLVYECVSNGTLSHHLHDKGHVSTLSWKNRLRIAREIASALAYLHSYASIAICHRDIKSSNILLDENLRAVVSDFGLSRSIPLDKTHLTALVQGTFGYLDPDYFHSGQFTDKSDVYAFGVVLAELLTGERAISLDRFEEGLAFHFRSAMKQNRLFEILDNQVVNEGQKEEIVAVAKLTKRCLKLNGKKRPTMRQVEIDLEQLGRSQERFSSQQTRIEELSLHQQTCQDYCSVCERSHSHTFGPAVEEIVQDDQPFLS</sequence>
<evidence type="ECO:0000256" key="7">
    <source>
        <dbReference type="ARBA" id="ARBA00022729"/>
    </source>
</evidence>
<evidence type="ECO:0000256" key="5">
    <source>
        <dbReference type="ARBA" id="ARBA00022679"/>
    </source>
</evidence>
<dbReference type="FunFam" id="1.10.510.10:FF:000084">
    <property type="entry name" value="Wall-associated receptor kinase 2"/>
    <property type="match status" value="1"/>
</dbReference>
<dbReference type="GO" id="GO:0005524">
    <property type="term" value="F:ATP binding"/>
    <property type="evidence" value="ECO:0007669"/>
    <property type="project" value="UniProtKB-KW"/>
</dbReference>